<evidence type="ECO:0000313" key="4">
    <source>
        <dbReference type="Proteomes" id="UP001642464"/>
    </source>
</evidence>
<evidence type="ECO:0000256" key="1">
    <source>
        <dbReference type="SAM" id="SignalP"/>
    </source>
</evidence>
<protein>
    <submittedName>
        <fullName evidence="3">Probable low-salt glycan biosynthesis reductase Agl14</fullName>
    </submittedName>
</protein>
<dbReference type="SUPFAM" id="SSF51735">
    <property type="entry name" value="NAD(P)-binding Rossmann-fold domains"/>
    <property type="match status" value="1"/>
</dbReference>
<evidence type="ECO:0000313" key="3">
    <source>
        <dbReference type="EMBL" id="CAK8990713.1"/>
    </source>
</evidence>
<name>A0ABP0HLQ4_9DINO</name>
<keyword evidence="1" id="KW-0732">Signal</keyword>
<comment type="caution">
    <text evidence="3">The sequence shown here is derived from an EMBL/GenBank/DDBJ whole genome shotgun (WGS) entry which is preliminary data.</text>
</comment>
<dbReference type="Gene3D" id="3.40.50.720">
    <property type="entry name" value="NAD(P)-binding Rossmann-like Domain"/>
    <property type="match status" value="1"/>
</dbReference>
<proteinExistence type="predicted"/>
<feature type="domain" description="RmlD-like substrate binding" evidence="2">
    <location>
        <begin position="18"/>
        <end position="295"/>
    </location>
</feature>
<feature type="chain" id="PRO_5046098610" evidence="1">
    <location>
        <begin position="17"/>
        <end position="299"/>
    </location>
</feature>
<dbReference type="Proteomes" id="UP001642464">
    <property type="component" value="Unassembled WGS sequence"/>
</dbReference>
<gene>
    <name evidence="3" type="ORF">SCF082_LOCUS2351</name>
</gene>
<dbReference type="PANTHER" id="PTHR43242:SF1">
    <property type="entry name" value="NAD(P)-BINDING ROSSMANN-FOLD SUPERFAMILY PROTEIN"/>
    <property type="match status" value="1"/>
</dbReference>
<dbReference type="EMBL" id="CAXAMM010001137">
    <property type="protein sequence ID" value="CAK8990713.1"/>
    <property type="molecule type" value="Genomic_DNA"/>
</dbReference>
<sequence length="299" mass="32294">MKRAGASLSPASCAMALRVLVTGSTGYVGRFLVPALEKDGHRVVGVSRSASTAMDLCNASEYSRVLEEVVPDVIVHTAASSSPAKCEADEEATMQQNVPKGFAQKAKEVNASVRFIFLSTDQVLDGKGHLVDEEADARPVNVYGRSKLEMEKVVKALFDNHAIFRLSFIFGPEVEGAHSTFLQFALEKLRQKKEFNAFADQIRSCIFIHDVVEALRLAVKGHIEGTVNLGGPEALSRLDFCRIVARHVGMAESIVQGSAYDLPTPSPADISMNIARLRTAMGRSTVSLADALATMDAKL</sequence>
<organism evidence="3 4">
    <name type="scientific">Durusdinium trenchii</name>
    <dbReference type="NCBI Taxonomy" id="1381693"/>
    <lineage>
        <taxon>Eukaryota</taxon>
        <taxon>Sar</taxon>
        <taxon>Alveolata</taxon>
        <taxon>Dinophyceae</taxon>
        <taxon>Suessiales</taxon>
        <taxon>Symbiodiniaceae</taxon>
        <taxon>Durusdinium</taxon>
    </lineage>
</organism>
<evidence type="ECO:0000259" key="2">
    <source>
        <dbReference type="Pfam" id="PF04321"/>
    </source>
</evidence>
<dbReference type="PANTHER" id="PTHR43242">
    <property type="entry name" value="NAD(P)-BINDING ROSSMANN-FOLD SUPERFAMILY PROTEIN"/>
    <property type="match status" value="1"/>
</dbReference>
<accession>A0ABP0HLQ4</accession>
<feature type="signal peptide" evidence="1">
    <location>
        <begin position="1"/>
        <end position="16"/>
    </location>
</feature>
<dbReference type="CDD" id="cd05254">
    <property type="entry name" value="dTDP_HR_like_SDR_e"/>
    <property type="match status" value="1"/>
</dbReference>
<dbReference type="Pfam" id="PF04321">
    <property type="entry name" value="RmlD_sub_bind"/>
    <property type="match status" value="1"/>
</dbReference>
<dbReference type="InterPro" id="IPR029903">
    <property type="entry name" value="RmlD-like-bd"/>
</dbReference>
<keyword evidence="4" id="KW-1185">Reference proteome</keyword>
<dbReference type="InterPro" id="IPR036291">
    <property type="entry name" value="NAD(P)-bd_dom_sf"/>
</dbReference>
<reference evidence="3 4" key="1">
    <citation type="submission" date="2024-02" db="EMBL/GenBank/DDBJ databases">
        <authorList>
            <person name="Chen Y."/>
            <person name="Shah S."/>
            <person name="Dougan E. K."/>
            <person name="Thang M."/>
            <person name="Chan C."/>
        </authorList>
    </citation>
    <scope>NUCLEOTIDE SEQUENCE [LARGE SCALE GENOMIC DNA]</scope>
</reference>